<dbReference type="Proteomes" id="UP000075243">
    <property type="component" value="Unassembled WGS sequence"/>
</dbReference>
<dbReference type="EMBL" id="KQ483718">
    <property type="protein sequence ID" value="KYP42405.1"/>
    <property type="molecule type" value="Genomic_DNA"/>
</dbReference>
<keyword evidence="2" id="KW-1185">Reference proteome</keyword>
<feature type="non-terminal residue" evidence="1">
    <location>
        <position position="1"/>
    </location>
</feature>
<dbReference type="AlphaFoldDB" id="A0A151RJ03"/>
<dbReference type="Gramene" id="C.cajan_36713.t">
    <property type="protein sequence ID" value="C.cajan_36713.t"/>
    <property type="gene ID" value="C.cajan_36713"/>
</dbReference>
<evidence type="ECO:0000313" key="1">
    <source>
        <dbReference type="EMBL" id="KYP42405.1"/>
    </source>
</evidence>
<proteinExistence type="predicted"/>
<sequence length="253" mass="29406">NFQKYTGSSCPKRNLTMYCLKMAAHISNEKLLIHCFQKSLSDVTLNYHDIPIGDQNHILLLSKDGCLVTLIIILHVLEFNMDKENDASKLLELCKGLKVNFYYLKLGLLFSIRNQAGEGTQMQQKYHNPPIRTRFSIKEHVALQLRNMLHYTKYATTKTCNESYIVRHHTKLDGGRLVLWIEEEEEEEELVQCSYKKIEFLGILCRNAIYVLLKNNYFQVLVKYFPFRWGHQSSLIPKSSHSINCNDNSSIGI</sequence>
<name>A0A151RJ03_CAJCA</name>
<evidence type="ECO:0000313" key="2">
    <source>
        <dbReference type="Proteomes" id="UP000075243"/>
    </source>
</evidence>
<accession>A0A151RJ03</accession>
<gene>
    <name evidence="1" type="ORF">KK1_036195</name>
</gene>
<protein>
    <submittedName>
        <fullName evidence="1">Protein FAR1-RELATED SEQUENCE 11</fullName>
    </submittedName>
</protein>
<reference evidence="1" key="1">
    <citation type="journal article" date="2012" name="Nat. Biotechnol.">
        <title>Draft genome sequence of pigeonpea (Cajanus cajan), an orphan legume crop of resource-poor farmers.</title>
        <authorList>
            <person name="Varshney R.K."/>
            <person name="Chen W."/>
            <person name="Li Y."/>
            <person name="Bharti A.K."/>
            <person name="Saxena R.K."/>
            <person name="Schlueter J.A."/>
            <person name="Donoghue M.T."/>
            <person name="Azam S."/>
            <person name="Fan G."/>
            <person name="Whaley A.M."/>
            <person name="Farmer A.D."/>
            <person name="Sheridan J."/>
            <person name="Iwata A."/>
            <person name="Tuteja R."/>
            <person name="Penmetsa R.V."/>
            <person name="Wu W."/>
            <person name="Upadhyaya H.D."/>
            <person name="Yang S.P."/>
            <person name="Shah T."/>
            <person name="Saxena K.B."/>
            <person name="Michael T."/>
            <person name="McCombie W.R."/>
            <person name="Yang B."/>
            <person name="Zhang G."/>
            <person name="Yang H."/>
            <person name="Wang J."/>
            <person name="Spillane C."/>
            <person name="Cook D.R."/>
            <person name="May G.D."/>
            <person name="Xu X."/>
            <person name="Jackson S.A."/>
        </authorList>
    </citation>
    <scope>NUCLEOTIDE SEQUENCE [LARGE SCALE GENOMIC DNA]</scope>
</reference>
<organism evidence="1 2">
    <name type="scientific">Cajanus cajan</name>
    <name type="common">Pigeon pea</name>
    <name type="synonym">Cajanus indicus</name>
    <dbReference type="NCBI Taxonomy" id="3821"/>
    <lineage>
        <taxon>Eukaryota</taxon>
        <taxon>Viridiplantae</taxon>
        <taxon>Streptophyta</taxon>
        <taxon>Embryophyta</taxon>
        <taxon>Tracheophyta</taxon>
        <taxon>Spermatophyta</taxon>
        <taxon>Magnoliopsida</taxon>
        <taxon>eudicotyledons</taxon>
        <taxon>Gunneridae</taxon>
        <taxon>Pentapetalae</taxon>
        <taxon>rosids</taxon>
        <taxon>fabids</taxon>
        <taxon>Fabales</taxon>
        <taxon>Fabaceae</taxon>
        <taxon>Papilionoideae</taxon>
        <taxon>50 kb inversion clade</taxon>
        <taxon>NPAAA clade</taxon>
        <taxon>indigoferoid/millettioid clade</taxon>
        <taxon>Phaseoleae</taxon>
        <taxon>Cajanus</taxon>
    </lineage>
</organism>
<dbReference type="STRING" id="3821.A0A151RJ03"/>